<accession>A0A835RLU1</accession>
<dbReference type="AlphaFoldDB" id="A0A835RLU1"/>
<organism evidence="2 3">
    <name type="scientific">Vanilla planifolia</name>
    <name type="common">Vanilla</name>
    <dbReference type="NCBI Taxonomy" id="51239"/>
    <lineage>
        <taxon>Eukaryota</taxon>
        <taxon>Viridiplantae</taxon>
        <taxon>Streptophyta</taxon>
        <taxon>Embryophyta</taxon>
        <taxon>Tracheophyta</taxon>
        <taxon>Spermatophyta</taxon>
        <taxon>Magnoliopsida</taxon>
        <taxon>Liliopsida</taxon>
        <taxon>Asparagales</taxon>
        <taxon>Orchidaceae</taxon>
        <taxon>Vanilloideae</taxon>
        <taxon>Vanilleae</taxon>
        <taxon>Vanilla</taxon>
    </lineage>
</organism>
<sequence length="296" mass="33448">MLERKNKVGWDLVVKADETLFGMEEQDEMNDLEKRVDENWDEISSSLQEIRGSIFSREGCLVNLTADEANLDRRQSLWLIFLICSQLLLPLNRFLEEQLPQVNEAIVIPTQVNYVGKAGNVYEAGYELHGSAYVISKHIGNTWLWDRVRVSGGAYGGFCDFDTHSGVFSYLSYRDPNLLKTLEVYDGTTNFLRELELDNDALTKAIIGTIGDVDAYQLPDAKGYSSLLRHLLGITDEERERRREEILSTSLKDFKDFADFLEAVKKKGVVVAVASAEDVAVANEEKSGFFDVKNVL</sequence>
<dbReference type="InterPro" id="IPR055130">
    <property type="entry name" value="PreP_C"/>
</dbReference>
<dbReference type="GO" id="GO:0016485">
    <property type="term" value="P:protein processing"/>
    <property type="evidence" value="ECO:0007669"/>
    <property type="project" value="TreeGrafter"/>
</dbReference>
<dbReference type="GO" id="GO:0005739">
    <property type="term" value="C:mitochondrion"/>
    <property type="evidence" value="ECO:0007669"/>
    <property type="project" value="TreeGrafter"/>
</dbReference>
<proteinExistence type="predicted"/>
<dbReference type="PANTHER" id="PTHR43016:SF13">
    <property type="entry name" value="PRESEQUENCE PROTEASE, MITOCHONDRIAL"/>
    <property type="match status" value="1"/>
</dbReference>
<evidence type="ECO:0000259" key="1">
    <source>
        <dbReference type="Pfam" id="PF22516"/>
    </source>
</evidence>
<dbReference type="InterPro" id="IPR011249">
    <property type="entry name" value="Metalloenz_LuxS/M16"/>
</dbReference>
<name>A0A835RLU1_VANPL</name>
<dbReference type="OrthoDB" id="10250783at2759"/>
<gene>
    <name evidence="2" type="ORF">HPP92_005654</name>
</gene>
<dbReference type="PANTHER" id="PTHR43016">
    <property type="entry name" value="PRESEQUENCE PROTEASE"/>
    <property type="match status" value="1"/>
</dbReference>
<dbReference type="Pfam" id="PF22516">
    <property type="entry name" value="PreP_C"/>
    <property type="match status" value="1"/>
</dbReference>
<comment type="caution">
    <text evidence="2">The sequence shown here is derived from an EMBL/GenBank/DDBJ whole genome shotgun (WGS) entry which is preliminary data.</text>
</comment>
<protein>
    <recommendedName>
        <fullName evidence="1">Presequence protease mitochondrial-type C-terminal domain-containing protein</fullName>
    </recommendedName>
</protein>
<dbReference type="EMBL" id="JADCNM010000002">
    <property type="protein sequence ID" value="KAG0494660.1"/>
    <property type="molecule type" value="Genomic_DNA"/>
</dbReference>
<feature type="domain" description="Presequence protease mitochondrial-type C-terminal" evidence="1">
    <location>
        <begin position="103"/>
        <end position="275"/>
    </location>
</feature>
<dbReference type="Proteomes" id="UP000639772">
    <property type="component" value="Unassembled WGS sequence"/>
</dbReference>
<dbReference type="FunFam" id="3.30.830.10:FF:000029">
    <property type="entry name" value="Presequence protease 1"/>
    <property type="match status" value="1"/>
</dbReference>
<dbReference type="Gene3D" id="3.30.830.10">
    <property type="entry name" value="Metalloenzyme, LuxS/M16 peptidase-like"/>
    <property type="match status" value="2"/>
</dbReference>
<reference evidence="2 3" key="1">
    <citation type="journal article" date="2020" name="Nat. Food">
        <title>A phased Vanilla planifolia genome enables genetic improvement of flavour and production.</title>
        <authorList>
            <person name="Hasing T."/>
            <person name="Tang H."/>
            <person name="Brym M."/>
            <person name="Khazi F."/>
            <person name="Huang T."/>
            <person name="Chambers A.H."/>
        </authorList>
    </citation>
    <scope>NUCLEOTIDE SEQUENCE [LARGE SCALE GENOMIC DNA]</scope>
    <source>
        <tissue evidence="2">Leaf</tissue>
    </source>
</reference>
<evidence type="ECO:0000313" key="2">
    <source>
        <dbReference type="EMBL" id="KAG0494660.1"/>
    </source>
</evidence>
<dbReference type="GO" id="GO:0046872">
    <property type="term" value="F:metal ion binding"/>
    <property type="evidence" value="ECO:0007669"/>
    <property type="project" value="InterPro"/>
</dbReference>
<dbReference type="GO" id="GO:0009507">
    <property type="term" value="C:chloroplast"/>
    <property type="evidence" value="ECO:0007669"/>
    <property type="project" value="TreeGrafter"/>
</dbReference>
<evidence type="ECO:0000313" key="3">
    <source>
        <dbReference type="Proteomes" id="UP000639772"/>
    </source>
</evidence>
<dbReference type="GO" id="GO:0004222">
    <property type="term" value="F:metalloendopeptidase activity"/>
    <property type="evidence" value="ECO:0007669"/>
    <property type="project" value="TreeGrafter"/>
</dbReference>
<dbReference type="SUPFAM" id="SSF63411">
    <property type="entry name" value="LuxS/MPP-like metallohydrolase"/>
    <property type="match status" value="2"/>
</dbReference>